<dbReference type="Proteomes" id="UP000273500">
    <property type="component" value="Unassembled WGS sequence"/>
</dbReference>
<gene>
    <name evidence="1" type="ORF">EI291_19070</name>
</gene>
<proteinExistence type="predicted"/>
<evidence type="ECO:0000313" key="1">
    <source>
        <dbReference type="EMBL" id="RSK45215.1"/>
    </source>
</evidence>
<accession>A0A3R9PT00</accession>
<protein>
    <recommendedName>
        <fullName evidence="3">STAS/SEC14 domain-containing protein</fullName>
    </recommendedName>
</protein>
<evidence type="ECO:0008006" key="3">
    <source>
        <dbReference type="Google" id="ProtNLM"/>
    </source>
</evidence>
<reference evidence="1 2" key="1">
    <citation type="submission" date="2018-12" db="EMBL/GenBank/DDBJ databases">
        <authorList>
            <person name="Feng G."/>
            <person name="Zhu H."/>
        </authorList>
    </citation>
    <scope>NUCLEOTIDE SEQUENCE [LARGE SCALE GENOMIC DNA]</scope>
    <source>
        <strain evidence="1 2">KCTC 12533</strain>
    </source>
</reference>
<evidence type="ECO:0000313" key="2">
    <source>
        <dbReference type="Proteomes" id="UP000273500"/>
    </source>
</evidence>
<dbReference type="OrthoDB" id="882485at2"/>
<sequence>MHHEFNNTFGEVYLFTVFDQPNNWIYNDWQGLLSPGSVLEGCMGVLDILQRTQCAYMLNDNRRVLGSWQQANEWIEQEWIPKALAAGLRYHAHVVAPGVFGQAAAEDMHLRVGNSFHMRLFEQLDDAQTWLREKQLADHQTALGE</sequence>
<dbReference type="AlphaFoldDB" id="A0A3R9PT00"/>
<comment type="caution">
    <text evidence="1">The sequence shown here is derived from an EMBL/GenBank/DDBJ whole genome shotgun (WGS) entry which is preliminary data.</text>
</comment>
<dbReference type="EMBL" id="RWIT01000015">
    <property type="protein sequence ID" value="RSK45215.1"/>
    <property type="molecule type" value="Genomic_DNA"/>
</dbReference>
<name>A0A3R9PT00_9BACT</name>
<dbReference type="RefSeq" id="WP_125423856.1">
    <property type="nucleotide sequence ID" value="NZ_RWIT01000015.1"/>
</dbReference>
<keyword evidence="2" id="KW-1185">Reference proteome</keyword>
<organism evidence="1 2">
    <name type="scientific">Hymenobacter rigui</name>
    <dbReference type="NCBI Taxonomy" id="334424"/>
    <lineage>
        <taxon>Bacteria</taxon>
        <taxon>Pseudomonadati</taxon>
        <taxon>Bacteroidota</taxon>
        <taxon>Cytophagia</taxon>
        <taxon>Cytophagales</taxon>
        <taxon>Hymenobacteraceae</taxon>
        <taxon>Hymenobacter</taxon>
    </lineage>
</organism>